<accession>A0A8D4SR03</accession>
<evidence type="ECO:0000256" key="1">
    <source>
        <dbReference type="ARBA" id="ARBA00001957"/>
    </source>
</evidence>
<dbReference type="InterPro" id="IPR023213">
    <property type="entry name" value="CAT-like_dom_sf"/>
</dbReference>
<feature type="domain" description="Carrier" evidence="4">
    <location>
        <begin position="968"/>
        <end position="1042"/>
    </location>
</feature>
<dbReference type="FunFam" id="3.40.50.12780:FF:000012">
    <property type="entry name" value="Non-ribosomal peptide synthetase"/>
    <property type="match status" value="1"/>
</dbReference>
<dbReference type="InterPro" id="IPR020845">
    <property type="entry name" value="AMP-binding_CS"/>
</dbReference>
<comment type="cofactor">
    <cofactor evidence="1">
        <name>pantetheine 4'-phosphate</name>
        <dbReference type="ChEBI" id="CHEBI:47942"/>
    </cofactor>
</comment>
<dbReference type="Gene3D" id="3.30.300.30">
    <property type="match status" value="1"/>
</dbReference>
<dbReference type="InterPro" id="IPR000873">
    <property type="entry name" value="AMP-dep_synth/lig_dom"/>
</dbReference>
<dbReference type="GO" id="GO:0003824">
    <property type="term" value="F:catalytic activity"/>
    <property type="evidence" value="ECO:0007669"/>
    <property type="project" value="InterPro"/>
</dbReference>
<gene>
    <name evidence="5" type="ORF">DXZ79_02060</name>
</gene>
<keyword evidence="3" id="KW-0597">Phosphoprotein</keyword>
<dbReference type="GO" id="GO:0044550">
    <property type="term" value="P:secondary metabolite biosynthetic process"/>
    <property type="evidence" value="ECO:0007669"/>
    <property type="project" value="UniProtKB-ARBA"/>
</dbReference>
<dbReference type="Gene3D" id="3.40.50.12780">
    <property type="entry name" value="N-terminal domain of ligase-like"/>
    <property type="match status" value="1"/>
</dbReference>
<dbReference type="GO" id="GO:0031177">
    <property type="term" value="F:phosphopantetheine binding"/>
    <property type="evidence" value="ECO:0007669"/>
    <property type="project" value="TreeGrafter"/>
</dbReference>
<dbReference type="Proteomes" id="UP000265864">
    <property type="component" value="Chromosome"/>
</dbReference>
<dbReference type="FunFam" id="3.40.50.980:FF:000001">
    <property type="entry name" value="Non-ribosomal peptide synthetase"/>
    <property type="match status" value="1"/>
</dbReference>
<dbReference type="FunFam" id="3.30.300.30:FF:000010">
    <property type="entry name" value="Enterobactin synthetase component F"/>
    <property type="match status" value="1"/>
</dbReference>
<dbReference type="CDD" id="cd17646">
    <property type="entry name" value="A_NRPS_AB3403-like"/>
    <property type="match status" value="1"/>
</dbReference>
<evidence type="ECO:0000256" key="2">
    <source>
        <dbReference type="ARBA" id="ARBA00022450"/>
    </source>
</evidence>
<dbReference type="Pfam" id="PF13193">
    <property type="entry name" value="AMP-binding_C"/>
    <property type="match status" value="1"/>
</dbReference>
<dbReference type="Gene3D" id="1.10.1200.10">
    <property type="entry name" value="ACP-like"/>
    <property type="match status" value="2"/>
</dbReference>
<dbReference type="PROSITE" id="PS00455">
    <property type="entry name" value="AMP_BINDING"/>
    <property type="match status" value="1"/>
</dbReference>
<dbReference type="InterPro" id="IPR042099">
    <property type="entry name" value="ANL_N_sf"/>
</dbReference>
<dbReference type="SUPFAM" id="SSF52777">
    <property type="entry name" value="CoA-dependent acyltransferases"/>
    <property type="match status" value="6"/>
</dbReference>
<dbReference type="SUPFAM" id="SSF47336">
    <property type="entry name" value="ACP-like"/>
    <property type="match status" value="1"/>
</dbReference>
<dbReference type="PROSITE" id="PS50075">
    <property type="entry name" value="CARRIER"/>
    <property type="match status" value="1"/>
</dbReference>
<dbReference type="Gene3D" id="3.30.559.30">
    <property type="entry name" value="Nonribosomal peptide synthetase, condensation domain"/>
    <property type="match status" value="3"/>
</dbReference>
<dbReference type="PANTHER" id="PTHR45527">
    <property type="entry name" value="NONRIBOSOMAL PEPTIDE SYNTHETASE"/>
    <property type="match status" value="1"/>
</dbReference>
<protein>
    <submittedName>
        <fullName evidence="5">Amino acid adenylation domain-containing protein</fullName>
    </submittedName>
</protein>
<reference evidence="5 6" key="1">
    <citation type="submission" date="2018-09" db="EMBL/GenBank/DDBJ databases">
        <title>Yersinia kristensenii subsp. rochesterensis subsp. nov., Isolated from Human Feces.</title>
        <authorList>
            <person name="Cunningham S.A."/>
            <person name="Jeraldo P."/>
            <person name="Patel R."/>
        </authorList>
    </citation>
    <scope>NUCLEOTIDE SEQUENCE [LARGE SCALE GENOMIC DNA]</scope>
    <source>
        <strain evidence="5 6">ATCC BAA-2637</strain>
    </source>
</reference>
<evidence type="ECO:0000259" key="4">
    <source>
        <dbReference type="PROSITE" id="PS50075"/>
    </source>
</evidence>
<dbReference type="EMBL" id="CP032482">
    <property type="protein sequence ID" value="AYD42635.1"/>
    <property type="molecule type" value="Genomic_DNA"/>
</dbReference>
<dbReference type="FunFam" id="3.40.50.980:FF:000002">
    <property type="entry name" value="Enterobactin synthetase component F"/>
    <property type="match status" value="1"/>
</dbReference>
<sequence>MTVIKATQTVESIWKADLKAQENNTSYNEHKTVCIKGPVSITTLTAAAEVVLARHSVFSVKYIYNDEGLWIDDTQQVQVANITNLVVSSQEQALAVLDDAAHQLFDIYNGPLYCLSIIYCPNEEKTFVNLTAHHLIIDGWSFSIFFKELSEEYKYVGIPATRHLDLAKYDFTKAALIEHQSIINGHLDESLSYWKSQHLSLADNIKLPADFTYKSSTNQEGSSIEFTLKNIITDKIRKLSLEQNVSIYSVLMALYASLLYRYTEQETINIGMPVLNRHNTDEMSMIGCFVNTLALHLEFDENISFKNVLAHTVNKLNGALKNQRVPFPLLVKELNIKTDPSVHPLFQTMLTWLGKDIPFDLGKGFSAEDIRISRRHVKFDLLINIRERADQLILDIEYNSAVFKPSTISRIFAHFETLAESLLSDIDVQVSSAEILPTCEREEIKAWNATQASYPDTNILEIILAVMKEKKSSVALEYGNSTLTFGRLDERTAEIAQWLQSKTEAQFIGVVLERSFEMTMALLAIMRAGKAWVPIDPEYPQNRIDYMIQDSGVDLILTQEKFFEKLENFSGEAVTLENAVSEIQVSNPCGPTINLTPDSSAYMIYTSGSTGQPKGVINTHKGLFNRLYWMQDKYKLTSKDRVLQKTPFSFDVSVWEFFWPLMSGARIVIARPGGHRDTSYLKELIADKKVTVLHFVPSMLNAFLEEDELAMKCASLVSVFCSGEALSSEIIKSFYAQLPCSLHNLYGPTEAAIDVSFWECERNYDGNVVPIGKPVANTQLYVLNKAHMMQPIGVAGELFIAGVQLAEGYNNKPELTKSAFIDIIGDGEKHTRMYKTGDRARYNFDGNIEYLGRADHQIKLRGFRIELGEIEAIILTCEQVKESAVVLDESTGVKRLVAYLSLNSRSNLFSEDQEVALIKADLAQKLPGFMIPSHYIVLEKLPLSSNGKLDRRALPTPVVFHGSREEPQFNNDKEKLFYDIISSLIASSALSLSDNFFNVGGDSILALKLISELKKSALTLSLRDIYDAGCIADMVHMTSDLSSEKEEKYEPYFLLNPMDKAVVNSRGIDAWPMSVLQKGMVYHSLLNEESSIYHDIFSYVIDEASVSELTTRIEHAIRHNQQLQCVFDLTTCSCPIQIQLSEAIKGIFRTSVVGDLNHHLVRWEHERKQAPFDFESGPLVCFTLHTVDNRVIALSVDFHHAVLDGWSVSILINDIVNGIHDIPQIVEGDYRNGYATFVAAETEALNSEDCQAHWLNISRQEACQNFGLDVDIDTSTSETLILSDDFISSMRRLSREHSVPLKTVALYFHYLALSAVCGKKNICFGHVVNGRLEYEGSEKSLGLYLNTLPFIVEGASAQVSDLLTEIFNTEKTSLNYRRYPLANILKAANRDNLFDVVFNFTDFHVYNEGKNTIRQARYYEQTNFPVMIHFSRNPFTREYSVTLNYHDTDKNRLFAKAYIENLTQQQKNDEGITIAEDVAAIFYEVTGNHVDPNENYHVKGVDSISALRITALLRKGGYRVKLKDIVESDSLTKLWTILSQGTIEMQVESEKRPLKFDIPQELRDDQTAQDFYPLTDTQHMMVEKYREETGFSTYHDVFGYELNLNHNHEDIEKILMRLIAAHPVLRTSFVLTEGHLPLQKVHKTGFLNYQYFDLSPSGKLDAHNEYLRWFEAEKGNLFDFSEQDLVRFYSHKINKNHFFFTVSFHHSILDGYSLSNLIRLFVTDYQNLLEGRQLGEAPNHVVPAFKEFCLLSKEESRSEEAREFWKSVLFEEPILELSRPNIASSHKWSESKVTFNSEVSLALSAVAREGGISLKHLLQAVHFTVIRTLFDTPDLVSCTFSGGRTDSLHSDETLGMFLNFLPIRCNLSDLTVIEVAHHLRDFENKSLPYKRFSLSEINAFSQHKSYLSSCFNFTRFSNYQAIATSRFEGNDTSPLLRTLWFEHAHFGLLVNVGFDLALDEIVITLNAKSSVISPADLERLARMYVNAIRAIASGHHFECDAIHCLNTHDIRRCETGKEYETN</sequence>
<dbReference type="Gene3D" id="3.30.559.10">
    <property type="entry name" value="Chloramphenicol acetyltransferase-like domain"/>
    <property type="match status" value="3"/>
</dbReference>
<dbReference type="InterPro" id="IPR010071">
    <property type="entry name" value="AA_adenyl_dom"/>
</dbReference>
<dbReference type="Pfam" id="PF00501">
    <property type="entry name" value="AMP-binding"/>
    <property type="match status" value="1"/>
</dbReference>
<evidence type="ECO:0000313" key="6">
    <source>
        <dbReference type="Proteomes" id="UP000265864"/>
    </source>
</evidence>
<name>A0A8D4SR03_9GAMM</name>
<dbReference type="GO" id="GO:0005737">
    <property type="term" value="C:cytoplasm"/>
    <property type="evidence" value="ECO:0007669"/>
    <property type="project" value="TreeGrafter"/>
</dbReference>
<proteinExistence type="predicted"/>
<dbReference type="PANTHER" id="PTHR45527:SF1">
    <property type="entry name" value="FATTY ACID SYNTHASE"/>
    <property type="match status" value="1"/>
</dbReference>
<dbReference type="Pfam" id="PF00668">
    <property type="entry name" value="Condensation"/>
    <property type="match status" value="3"/>
</dbReference>
<organism evidence="5 6">
    <name type="scientific">Yersinia rochesterensis</name>
    <dbReference type="NCBI Taxonomy" id="1604335"/>
    <lineage>
        <taxon>Bacteria</taxon>
        <taxon>Pseudomonadati</taxon>
        <taxon>Pseudomonadota</taxon>
        <taxon>Gammaproteobacteria</taxon>
        <taxon>Enterobacterales</taxon>
        <taxon>Yersiniaceae</taxon>
        <taxon>Yersinia</taxon>
    </lineage>
</organism>
<dbReference type="InterPro" id="IPR036736">
    <property type="entry name" value="ACP-like_sf"/>
</dbReference>
<dbReference type="InterPro" id="IPR009081">
    <property type="entry name" value="PP-bd_ACP"/>
</dbReference>
<dbReference type="NCBIfam" id="TIGR01733">
    <property type="entry name" value="AA-adenyl-dom"/>
    <property type="match status" value="1"/>
</dbReference>
<keyword evidence="2" id="KW-0596">Phosphopantetheine</keyword>
<dbReference type="SUPFAM" id="SSF56801">
    <property type="entry name" value="Acetyl-CoA synthetase-like"/>
    <property type="match status" value="1"/>
</dbReference>
<evidence type="ECO:0000313" key="5">
    <source>
        <dbReference type="EMBL" id="AYD42635.1"/>
    </source>
</evidence>
<dbReference type="InterPro" id="IPR045851">
    <property type="entry name" value="AMP-bd_C_sf"/>
</dbReference>
<dbReference type="InterPro" id="IPR025110">
    <property type="entry name" value="AMP-bd_C"/>
</dbReference>
<evidence type="ECO:0000256" key="3">
    <source>
        <dbReference type="ARBA" id="ARBA00022553"/>
    </source>
</evidence>
<dbReference type="GO" id="GO:0043041">
    <property type="term" value="P:amino acid activation for nonribosomal peptide biosynthetic process"/>
    <property type="evidence" value="ECO:0007669"/>
    <property type="project" value="TreeGrafter"/>
</dbReference>
<dbReference type="Pfam" id="PF00550">
    <property type="entry name" value="PP-binding"/>
    <property type="match status" value="1"/>
</dbReference>
<dbReference type="InterPro" id="IPR001242">
    <property type="entry name" value="Condensation_dom"/>
</dbReference>